<feature type="binding site" evidence="10">
    <location>
        <position position="86"/>
    </location>
    <ligand>
        <name>Mg(2+)</name>
        <dbReference type="ChEBI" id="CHEBI:18420"/>
        <label>1</label>
        <note>catalytic</note>
    </ligand>
</feature>
<dbReference type="SUPFAM" id="SSF56655">
    <property type="entry name" value="Carbohydrate phosphatase"/>
    <property type="match status" value="1"/>
</dbReference>
<dbReference type="NCBIfam" id="TIGR01331">
    <property type="entry name" value="bisphos_cysQ"/>
    <property type="match status" value="1"/>
</dbReference>
<dbReference type="EC" id="3.1.3.7" evidence="9"/>
<feature type="binding site" evidence="9">
    <location>
        <position position="86"/>
    </location>
    <ligand>
        <name>Mg(2+)</name>
        <dbReference type="ChEBI" id="CHEBI:18420"/>
        <label>1</label>
    </ligand>
</feature>
<dbReference type="GO" id="GO:0000103">
    <property type="term" value="P:sulfate assimilation"/>
    <property type="evidence" value="ECO:0007669"/>
    <property type="project" value="TreeGrafter"/>
</dbReference>
<dbReference type="OrthoDB" id="9785695at2"/>
<keyword evidence="6 9" id="KW-0378">Hydrolase</keyword>
<feature type="binding site" evidence="10">
    <location>
        <position position="215"/>
    </location>
    <ligand>
        <name>Mg(2+)</name>
        <dbReference type="ChEBI" id="CHEBI:18420"/>
        <label>1</label>
        <note>catalytic</note>
    </ligand>
</feature>
<organism evidence="11 12">
    <name type="scientific">Methylobacillus rhizosphaerae</name>
    <dbReference type="NCBI Taxonomy" id="551994"/>
    <lineage>
        <taxon>Bacteria</taxon>
        <taxon>Pseudomonadati</taxon>
        <taxon>Pseudomonadota</taxon>
        <taxon>Betaproteobacteria</taxon>
        <taxon>Nitrosomonadales</taxon>
        <taxon>Methylophilaceae</taxon>
        <taxon>Methylobacillus</taxon>
    </lineage>
</organism>
<dbReference type="HAMAP" id="MF_02095">
    <property type="entry name" value="CysQ"/>
    <property type="match status" value="1"/>
</dbReference>
<dbReference type="PRINTS" id="PR00377">
    <property type="entry name" value="IMPHPHTASES"/>
</dbReference>
<dbReference type="RefSeq" id="WP_089374866.1">
    <property type="nucleotide sequence ID" value="NZ_FZOA01000002.1"/>
</dbReference>
<evidence type="ECO:0000256" key="5">
    <source>
        <dbReference type="ARBA" id="ARBA00022723"/>
    </source>
</evidence>
<evidence type="ECO:0000256" key="7">
    <source>
        <dbReference type="ARBA" id="ARBA00022842"/>
    </source>
</evidence>
<keyword evidence="7 9" id="KW-0460">Magnesium</keyword>
<comment type="function">
    <text evidence="9">Converts adenosine-3',5'-bisphosphate (PAP) to AMP.</text>
</comment>
<evidence type="ECO:0000256" key="4">
    <source>
        <dbReference type="ARBA" id="ARBA00022519"/>
    </source>
</evidence>
<dbReference type="GO" id="GO:0050427">
    <property type="term" value="P:3'-phosphoadenosine 5'-phosphosulfate metabolic process"/>
    <property type="evidence" value="ECO:0007669"/>
    <property type="project" value="TreeGrafter"/>
</dbReference>
<dbReference type="PANTHER" id="PTHR43028:SF5">
    <property type="entry name" value="3'(2'),5'-BISPHOSPHATE NUCLEOTIDASE 1"/>
    <property type="match status" value="1"/>
</dbReference>
<evidence type="ECO:0000256" key="2">
    <source>
        <dbReference type="ARBA" id="ARBA00005289"/>
    </source>
</evidence>
<protein>
    <recommendedName>
        <fullName evidence="9">3'(2'),5'-bisphosphate nucleotidase CysQ</fullName>
        <ecNumber evidence="9">3.1.3.7</ecNumber>
    </recommendedName>
    <alternativeName>
        <fullName evidence="9">3'(2'),5-bisphosphonucleoside 3'(2')-phosphohydrolase</fullName>
    </alternativeName>
    <alternativeName>
        <fullName evidence="9">3'-phosphoadenosine 5'-phosphate phosphatase</fullName>
        <shortName evidence="9">PAP phosphatase</shortName>
    </alternativeName>
</protein>
<evidence type="ECO:0000256" key="6">
    <source>
        <dbReference type="ARBA" id="ARBA00022801"/>
    </source>
</evidence>
<comment type="cofactor">
    <cofactor evidence="9 10">
        <name>Mg(2+)</name>
        <dbReference type="ChEBI" id="CHEBI:18420"/>
    </cofactor>
</comment>
<dbReference type="GO" id="GO:0046854">
    <property type="term" value="P:phosphatidylinositol phosphate biosynthetic process"/>
    <property type="evidence" value="ECO:0007669"/>
    <property type="project" value="InterPro"/>
</dbReference>
<comment type="catalytic activity">
    <reaction evidence="1 9">
        <text>adenosine 3',5'-bisphosphate + H2O = AMP + phosphate</text>
        <dbReference type="Rhea" id="RHEA:10040"/>
        <dbReference type="ChEBI" id="CHEBI:15377"/>
        <dbReference type="ChEBI" id="CHEBI:43474"/>
        <dbReference type="ChEBI" id="CHEBI:58343"/>
        <dbReference type="ChEBI" id="CHEBI:456215"/>
        <dbReference type="EC" id="3.1.3.7"/>
    </reaction>
</comment>
<dbReference type="InterPro" id="IPR006240">
    <property type="entry name" value="CysQ"/>
</dbReference>
<name>A0A238YNK5_9PROT</name>
<sequence>MRNQLLPAVIQLAHEAGEAIMQVYHGNFAVRHKEDHSPVTEADLAAHRVIQAGLQRLTPELPQISEECELAPFSQRQQWQRYWLIDPLDGTREFVKRNDEFSVNIALIDQGRPILGVVYAPALGVGYYADGQAAYKQRDHHEAERIYARSLHLDHITVASSRSHPGKKIQAMLRNIGSRHGEPNIINMGSSLKICLVAEGRADVYPRLGLTSEWDTAAAQCVLECAGGRLVDRHGLPLQYNRKDTILNPEFFARGATVHDWNQYLE</sequence>
<feature type="binding site" evidence="9">
    <location>
        <position position="89"/>
    </location>
    <ligand>
        <name>Mg(2+)</name>
        <dbReference type="ChEBI" id="CHEBI:18420"/>
        <label>2</label>
    </ligand>
</feature>
<evidence type="ECO:0000256" key="8">
    <source>
        <dbReference type="ARBA" id="ARBA00023136"/>
    </source>
</evidence>
<dbReference type="Proteomes" id="UP000198305">
    <property type="component" value="Unassembled WGS sequence"/>
</dbReference>
<feature type="binding site" evidence="9">
    <location>
        <position position="88"/>
    </location>
    <ligand>
        <name>Mg(2+)</name>
        <dbReference type="ChEBI" id="CHEBI:18420"/>
        <label>1</label>
    </ligand>
</feature>
<feature type="binding site" evidence="10">
    <location>
        <position position="66"/>
    </location>
    <ligand>
        <name>Mg(2+)</name>
        <dbReference type="ChEBI" id="CHEBI:18420"/>
        <label>1</label>
        <note>catalytic</note>
    </ligand>
</feature>
<keyword evidence="8 9" id="KW-0472">Membrane</keyword>
<evidence type="ECO:0000313" key="11">
    <source>
        <dbReference type="EMBL" id="SNR72271.1"/>
    </source>
</evidence>
<comment type="similarity">
    <text evidence="2 9">Belongs to the inositol monophosphatase superfamily. CysQ family.</text>
</comment>
<dbReference type="EMBL" id="FZOA01000002">
    <property type="protein sequence ID" value="SNR72271.1"/>
    <property type="molecule type" value="Genomic_DNA"/>
</dbReference>
<dbReference type="InterPro" id="IPR020550">
    <property type="entry name" value="Inositol_monophosphatase_CS"/>
</dbReference>
<evidence type="ECO:0000313" key="12">
    <source>
        <dbReference type="Proteomes" id="UP000198305"/>
    </source>
</evidence>
<evidence type="ECO:0000256" key="9">
    <source>
        <dbReference type="HAMAP-Rule" id="MF_02095"/>
    </source>
</evidence>
<feature type="binding site" evidence="9">
    <location>
        <position position="215"/>
    </location>
    <ligand>
        <name>substrate</name>
    </ligand>
</feature>
<dbReference type="InterPro" id="IPR050725">
    <property type="entry name" value="CysQ/Inositol_MonoPase"/>
</dbReference>
<evidence type="ECO:0000256" key="10">
    <source>
        <dbReference type="PIRSR" id="PIRSR600760-2"/>
    </source>
</evidence>
<feature type="binding site" evidence="9">
    <location>
        <position position="215"/>
    </location>
    <ligand>
        <name>Mg(2+)</name>
        <dbReference type="ChEBI" id="CHEBI:18420"/>
        <label>2</label>
    </ligand>
</feature>
<keyword evidence="3 9" id="KW-1003">Cell membrane</keyword>
<dbReference type="PROSITE" id="PS00629">
    <property type="entry name" value="IMP_1"/>
    <property type="match status" value="1"/>
</dbReference>
<feature type="binding site" evidence="9">
    <location>
        <position position="86"/>
    </location>
    <ligand>
        <name>Mg(2+)</name>
        <dbReference type="ChEBI" id="CHEBI:18420"/>
        <label>2</label>
    </ligand>
</feature>
<dbReference type="GO" id="GO:0000287">
    <property type="term" value="F:magnesium ion binding"/>
    <property type="evidence" value="ECO:0007669"/>
    <property type="project" value="UniProtKB-UniRule"/>
</dbReference>
<dbReference type="GO" id="GO:0005886">
    <property type="term" value="C:plasma membrane"/>
    <property type="evidence" value="ECO:0007669"/>
    <property type="project" value="UniProtKB-SubCell"/>
</dbReference>
<gene>
    <name evidence="9" type="primary">cysQ</name>
    <name evidence="11" type="ORF">SAMN05192560_0736</name>
</gene>
<dbReference type="Gene3D" id="3.40.190.80">
    <property type="match status" value="1"/>
</dbReference>
<dbReference type="PANTHER" id="PTHR43028">
    <property type="entry name" value="3'(2'),5'-BISPHOSPHATE NUCLEOTIDASE 1"/>
    <property type="match status" value="1"/>
</dbReference>
<evidence type="ECO:0000256" key="3">
    <source>
        <dbReference type="ARBA" id="ARBA00022475"/>
    </source>
</evidence>
<dbReference type="PROSITE" id="PS00630">
    <property type="entry name" value="IMP_2"/>
    <property type="match status" value="1"/>
</dbReference>
<keyword evidence="4 9" id="KW-0997">Cell inner membrane</keyword>
<dbReference type="AlphaFoldDB" id="A0A238YNK5"/>
<feature type="binding site" evidence="10">
    <location>
        <position position="89"/>
    </location>
    <ligand>
        <name>Mg(2+)</name>
        <dbReference type="ChEBI" id="CHEBI:18420"/>
        <label>1</label>
        <note>catalytic</note>
    </ligand>
</feature>
<dbReference type="FunFam" id="3.30.540.10:FF:000007">
    <property type="entry name" value="3'(2'),5'-bisphosphate nucleotidase CysQ"/>
    <property type="match status" value="1"/>
</dbReference>
<reference evidence="12" key="1">
    <citation type="submission" date="2017-06" db="EMBL/GenBank/DDBJ databases">
        <authorList>
            <person name="Varghese N."/>
            <person name="Submissions S."/>
        </authorList>
    </citation>
    <scope>NUCLEOTIDE SEQUENCE [LARGE SCALE GENOMIC DNA]</scope>
    <source>
        <strain evidence="12">Ca-68</strain>
    </source>
</reference>
<feature type="binding site" evidence="9">
    <location>
        <begin position="88"/>
        <end position="91"/>
    </location>
    <ligand>
        <name>substrate</name>
    </ligand>
</feature>
<dbReference type="Gene3D" id="3.30.540.10">
    <property type="entry name" value="Fructose-1,6-Bisphosphatase, subunit A, domain 1"/>
    <property type="match status" value="1"/>
</dbReference>
<feature type="binding site" evidence="9">
    <location>
        <position position="66"/>
    </location>
    <ligand>
        <name>Mg(2+)</name>
        <dbReference type="ChEBI" id="CHEBI:18420"/>
        <label>1</label>
    </ligand>
</feature>
<feature type="binding site" evidence="9">
    <location>
        <position position="66"/>
    </location>
    <ligand>
        <name>substrate</name>
    </ligand>
</feature>
<dbReference type="InterPro" id="IPR020583">
    <property type="entry name" value="Inositol_monoP_metal-BS"/>
</dbReference>
<proteinExistence type="inferred from homology"/>
<dbReference type="Pfam" id="PF00459">
    <property type="entry name" value="Inositol_P"/>
    <property type="match status" value="1"/>
</dbReference>
<accession>A0A238YNK5</accession>
<dbReference type="CDD" id="cd01638">
    <property type="entry name" value="CysQ"/>
    <property type="match status" value="1"/>
</dbReference>
<evidence type="ECO:0000256" key="1">
    <source>
        <dbReference type="ARBA" id="ARBA00001625"/>
    </source>
</evidence>
<comment type="subcellular location">
    <subcellularLocation>
        <location evidence="9">Cell inner membrane</location>
        <topology evidence="9">Peripheral membrane protein</topology>
        <orientation evidence="9">Cytoplasmic side</orientation>
    </subcellularLocation>
</comment>
<keyword evidence="12" id="KW-1185">Reference proteome</keyword>
<dbReference type="InterPro" id="IPR000760">
    <property type="entry name" value="Inositol_monophosphatase-like"/>
</dbReference>
<dbReference type="GO" id="GO:0008441">
    <property type="term" value="F:3'(2'),5'-bisphosphate nucleotidase activity"/>
    <property type="evidence" value="ECO:0007669"/>
    <property type="project" value="UniProtKB-UniRule"/>
</dbReference>
<keyword evidence="5 9" id="KW-0479">Metal-binding</keyword>
<feature type="binding site" evidence="10">
    <location>
        <position position="88"/>
    </location>
    <ligand>
        <name>Mg(2+)</name>
        <dbReference type="ChEBI" id="CHEBI:18420"/>
        <label>1</label>
        <note>catalytic</note>
    </ligand>
</feature>